<reference evidence="2 3" key="1">
    <citation type="journal article" date="2014" name="PLoS Genet.">
        <title>Phylogenetically driven sequencing of extremely halophilic archaea reveals strategies for static and dynamic osmo-response.</title>
        <authorList>
            <person name="Becker E.A."/>
            <person name="Seitzer P.M."/>
            <person name="Tritt A."/>
            <person name="Larsen D."/>
            <person name="Krusor M."/>
            <person name="Yao A.I."/>
            <person name="Wu D."/>
            <person name="Madern D."/>
            <person name="Eisen J.A."/>
            <person name="Darling A.E."/>
            <person name="Facciotti M.T."/>
        </authorList>
    </citation>
    <scope>NUCLEOTIDE SEQUENCE [LARGE SCALE GENOMIC DNA]</scope>
    <source>
        <strain evidence="2 3">JCM 13560</strain>
    </source>
</reference>
<dbReference type="PANTHER" id="PTHR35902">
    <property type="entry name" value="S-LAYER DOMAIN-LIKE PROTEIN-RELATED"/>
    <property type="match status" value="1"/>
</dbReference>
<proteinExistence type="predicted"/>
<organism evidence="2 3">
    <name type="scientific">Halorubrum aidingense JCM 13560</name>
    <dbReference type="NCBI Taxonomy" id="1230454"/>
    <lineage>
        <taxon>Archaea</taxon>
        <taxon>Methanobacteriati</taxon>
        <taxon>Methanobacteriota</taxon>
        <taxon>Stenosarchaea group</taxon>
        <taxon>Halobacteria</taxon>
        <taxon>Halobacteriales</taxon>
        <taxon>Haloferacaceae</taxon>
        <taxon>Halorubrum</taxon>
    </lineage>
</organism>
<dbReference type="Proteomes" id="UP000011575">
    <property type="component" value="Unassembled WGS sequence"/>
</dbReference>
<protein>
    <recommendedName>
        <fullName evidence="4">Exo-alpha-sialidase</fullName>
    </recommendedName>
</protein>
<dbReference type="PANTHER" id="PTHR35902:SF3">
    <property type="entry name" value="NPCBM-ASSOCIATED, NEW3 DOMAIN OF ALPHA-GALACTOSIDASE"/>
    <property type="match status" value="1"/>
</dbReference>
<dbReference type="STRING" id="1230454.C461_04827"/>
<evidence type="ECO:0008006" key="4">
    <source>
        <dbReference type="Google" id="ProtNLM"/>
    </source>
</evidence>
<dbReference type="PATRIC" id="fig|1230454.4.peg.986"/>
<dbReference type="EMBL" id="AOJI01000017">
    <property type="protein sequence ID" value="EMA68926.1"/>
    <property type="molecule type" value="Genomic_DNA"/>
</dbReference>
<dbReference type="InterPro" id="IPR013783">
    <property type="entry name" value="Ig-like_fold"/>
</dbReference>
<gene>
    <name evidence="2" type="ORF">C461_04827</name>
</gene>
<keyword evidence="1" id="KW-1133">Transmembrane helix</keyword>
<evidence type="ECO:0000256" key="1">
    <source>
        <dbReference type="SAM" id="Phobius"/>
    </source>
</evidence>
<keyword evidence="1" id="KW-0472">Membrane</keyword>
<evidence type="ECO:0000313" key="3">
    <source>
        <dbReference type="Proteomes" id="UP000011575"/>
    </source>
</evidence>
<name>M0PFT3_9EURY</name>
<comment type="caution">
    <text evidence="2">The sequence shown here is derived from an EMBL/GenBank/DDBJ whole genome shotgun (WGS) entry which is preliminary data.</text>
</comment>
<accession>M0PFT3</accession>
<evidence type="ECO:0000313" key="2">
    <source>
        <dbReference type="EMBL" id="EMA68926.1"/>
    </source>
</evidence>
<dbReference type="AlphaFoldDB" id="M0PFT3"/>
<sequence>MVAVALVAGAAFAGAAAPISDSLPADGQASVAGAPGDGGLVAQTNGSDTQVRGSPDLDVFLSQSTVPSGEESTITVDLLNTGEMDLGNQLDPRVTTARSLRLEADAADTPLDVTTDEVAVGDVPTGTPTSVPLTIAVPDDVEDGEYDIEVTARYRYTRTIVSDQNNHYDSSGTDTFDVTVVVDDGARFAILDTDTDAQVGGDGEVTVTMEHVGDEIARDAVVTGTTTGTGATIGADGSGEAFVGDWEPGENRTVTFDSTVSPEFAGGAYALSTSVDYRDRDGVESTSPSSRAGVVPVSEQSFALDDVTGTLEVGYSGTVSGTLTNEGPLDVDDAVLIADSGSNRVSLGESRYALPEVPAGESVEFSFDADVSGNADPGPRQFSFTTEYTSGDATVAVDDTRRVEVAPRRPEFDLDVANATVPAGETRRISVEITNQRPETLSSINAGLYADSPLSAANDEAFVDELAPGESAEIWFEVSAASDASVETHPIELDFRYDDERGNDRISDVEQVPVEVTEATDDGGLPLAAIAVALLVVVAGAGAVVWYRRQ</sequence>
<keyword evidence="1" id="KW-0812">Transmembrane</keyword>
<feature type="transmembrane region" description="Helical" evidence="1">
    <location>
        <begin position="525"/>
        <end position="547"/>
    </location>
</feature>
<dbReference type="Gene3D" id="2.60.40.10">
    <property type="entry name" value="Immunoglobulins"/>
    <property type="match status" value="1"/>
</dbReference>
<keyword evidence="3" id="KW-1185">Reference proteome</keyword>